<proteinExistence type="predicted"/>
<dbReference type="InterPro" id="IPR016454">
    <property type="entry name" value="Cysteine_dSase"/>
</dbReference>
<dbReference type="InterPro" id="IPR015424">
    <property type="entry name" value="PyrdxlP-dep_Trfase"/>
</dbReference>
<feature type="domain" description="Aminotransferase class V" evidence="3">
    <location>
        <begin position="2"/>
        <end position="363"/>
    </location>
</feature>
<dbReference type="PANTHER" id="PTHR11601">
    <property type="entry name" value="CYSTEINE DESULFURYLASE FAMILY MEMBER"/>
    <property type="match status" value="1"/>
</dbReference>
<dbReference type="InterPro" id="IPR015422">
    <property type="entry name" value="PyrdxlP-dep_Trfase_small"/>
</dbReference>
<sequence length="381" mass="42188">MIYFDNSATTKPYKEVLESFIKVSSEYFGNPSSLHEFGGKAERLLMQAREQIAHLLNVKHNEVYFTSGGTESNNLAIKGTALMHRKRGRHIITTGLEHASVKEAMDQLMELGFSISIIAPDKNGIVHAEDIEKEITQETILVSVMHVNNEIGSIQPIKKIGEMLKKHSRVLFHVDNVQGIGKVPLDLYQASVDLCTISAHKFHGLKGNGVLFIRDGLRLSPLLSGGNQEWKMRSGTENVAGIVAMAKALRLTINNMERRLSQIISIKRYISEEMNKIEGITVHTPEKNSAPHIVNFSIEGFKAEVFVHALGERGIYISTTSACSSKKAAASSTLIAMGIPEKNAKSAVRISLSYDNTMEEAEVFVEAVKETVIRLREVMKS</sequence>
<dbReference type="KEGG" id="bon:A361_22390"/>
<evidence type="ECO:0000313" key="5">
    <source>
        <dbReference type="Proteomes" id="UP000077856"/>
    </source>
</evidence>
<dbReference type="Gene3D" id="3.40.640.10">
    <property type="entry name" value="Type I PLP-dependent aspartate aminotransferase-like (Major domain)"/>
    <property type="match status" value="1"/>
</dbReference>
<dbReference type="NCBIfam" id="NF002806">
    <property type="entry name" value="PRK02948.1"/>
    <property type="match status" value="1"/>
</dbReference>
<evidence type="ECO:0000259" key="3">
    <source>
        <dbReference type="Pfam" id="PF00266"/>
    </source>
</evidence>
<dbReference type="Pfam" id="PF00266">
    <property type="entry name" value="Aminotran_5"/>
    <property type="match status" value="1"/>
</dbReference>
<keyword evidence="2" id="KW-0663">Pyridoxal phosphate</keyword>
<dbReference type="SUPFAM" id="SSF53383">
    <property type="entry name" value="PLP-dependent transferases"/>
    <property type="match status" value="1"/>
</dbReference>
<name>A0A160MFM0_9BACI</name>
<accession>A0A160MFM0</accession>
<dbReference type="InterPro" id="IPR000192">
    <property type="entry name" value="Aminotrans_V_dom"/>
</dbReference>
<dbReference type="Proteomes" id="UP000077856">
    <property type="component" value="Chromosome"/>
</dbReference>
<reference evidence="4 5" key="1">
    <citation type="submission" date="2016-04" db="EMBL/GenBank/DDBJ databases">
        <title>Complete genome sequence of Bacillus oceanisediminis strain 2691.</title>
        <authorList>
            <person name="Jeong H."/>
            <person name="Kim H.J."/>
            <person name="Lee D.-W."/>
        </authorList>
    </citation>
    <scope>NUCLEOTIDE SEQUENCE [LARGE SCALE GENOMIC DNA]</scope>
    <source>
        <strain evidence="4 5">2691</strain>
    </source>
</reference>
<evidence type="ECO:0000256" key="1">
    <source>
        <dbReference type="ARBA" id="ARBA00001933"/>
    </source>
</evidence>
<dbReference type="Gene3D" id="3.90.1150.10">
    <property type="entry name" value="Aspartate Aminotransferase, domain 1"/>
    <property type="match status" value="1"/>
</dbReference>
<dbReference type="STRING" id="1196031.A361_22390"/>
<evidence type="ECO:0000313" key="4">
    <source>
        <dbReference type="EMBL" id="AND41793.1"/>
    </source>
</evidence>
<dbReference type="PIRSF" id="PIRSF005572">
    <property type="entry name" value="NifS"/>
    <property type="match status" value="1"/>
</dbReference>
<protein>
    <submittedName>
        <fullName evidence="4">Cysteine desulfurase</fullName>
    </submittedName>
</protein>
<gene>
    <name evidence="4" type="ORF">A361_22390</name>
</gene>
<dbReference type="EMBL" id="CP015506">
    <property type="protein sequence ID" value="AND41793.1"/>
    <property type="molecule type" value="Genomic_DNA"/>
</dbReference>
<dbReference type="GO" id="GO:0003824">
    <property type="term" value="F:catalytic activity"/>
    <property type="evidence" value="ECO:0007669"/>
    <property type="project" value="UniProtKB-ARBA"/>
</dbReference>
<comment type="cofactor">
    <cofactor evidence="1">
        <name>pyridoxal 5'-phosphate</name>
        <dbReference type="ChEBI" id="CHEBI:597326"/>
    </cofactor>
</comment>
<dbReference type="AlphaFoldDB" id="A0A160MFM0"/>
<dbReference type="InterPro" id="IPR015421">
    <property type="entry name" value="PyrdxlP-dep_Trfase_major"/>
</dbReference>
<evidence type="ECO:0000256" key="2">
    <source>
        <dbReference type="ARBA" id="ARBA00022898"/>
    </source>
</evidence>
<organism evidence="4 5">
    <name type="scientific">Cytobacillus oceanisediminis 2691</name>
    <dbReference type="NCBI Taxonomy" id="1196031"/>
    <lineage>
        <taxon>Bacteria</taxon>
        <taxon>Bacillati</taxon>
        <taxon>Bacillota</taxon>
        <taxon>Bacilli</taxon>
        <taxon>Bacillales</taxon>
        <taxon>Bacillaceae</taxon>
        <taxon>Cytobacillus</taxon>
    </lineage>
</organism>
<dbReference type="eggNOG" id="COG1104">
    <property type="taxonomic scope" value="Bacteria"/>
</dbReference>
<dbReference type="RefSeq" id="WP_019383058.1">
    <property type="nucleotide sequence ID" value="NZ_CP015506.1"/>
</dbReference>
<dbReference type="Gene3D" id="1.10.260.50">
    <property type="match status" value="1"/>
</dbReference>
<dbReference type="PANTHER" id="PTHR11601:SF50">
    <property type="entry name" value="CYSTEINE DESULFURASE ISCS 2-RELATED"/>
    <property type="match status" value="1"/>
</dbReference>